<dbReference type="Pfam" id="PF07686">
    <property type="entry name" value="V-set"/>
    <property type="match status" value="1"/>
</dbReference>
<dbReference type="KEGG" id="umr:103664897"/>
<feature type="chain" id="PRO_5035470364" evidence="2">
    <location>
        <begin position="20"/>
        <end position="199"/>
    </location>
</feature>
<keyword evidence="1" id="KW-0472">Membrane</keyword>
<dbReference type="InterPro" id="IPR007110">
    <property type="entry name" value="Ig-like_dom"/>
</dbReference>
<dbReference type="GeneID" id="103664897"/>
<dbReference type="PANTHER" id="PTHR15193:SF1">
    <property type="entry name" value="CD83 ANTIGEN"/>
    <property type="match status" value="1"/>
</dbReference>
<dbReference type="InterPro" id="IPR013783">
    <property type="entry name" value="Ig-like_fold"/>
</dbReference>
<sequence>MSRGLRILLLSCVCSLAPATREVKVACSEAVDLPCTVHLDPQGPYRVFWVKLTERGEERLEVPQEGLQDHRQKEDSFEAPGERLHLKIQNASGCHSGTYRCTVEGLHGQRNQSGTVTLKVTGCPKERKEETVQKYRAEIVLLLALVVFYLTLIIFTCKFARQQSIFPDFSKPVMERAFLPVTSPHKHLEPVTLQKTELV</sequence>
<dbReference type="PROSITE" id="PS50835">
    <property type="entry name" value="IG_LIKE"/>
    <property type="match status" value="1"/>
</dbReference>
<dbReference type="OrthoDB" id="9422899at2759"/>
<proteinExistence type="predicted"/>
<protein>
    <submittedName>
        <fullName evidence="5">CD83 antigen isoform X1</fullName>
    </submittedName>
</protein>
<evidence type="ECO:0000313" key="5">
    <source>
        <dbReference type="RefSeq" id="XP_040501002.1"/>
    </source>
</evidence>
<feature type="domain" description="Ig-like" evidence="3">
    <location>
        <begin position="18"/>
        <end position="117"/>
    </location>
</feature>
<dbReference type="AlphaFoldDB" id="A0A8M1H1K5"/>
<dbReference type="PANTHER" id="PTHR15193">
    <property type="entry name" value="CD83 ANTIGEN"/>
    <property type="match status" value="1"/>
</dbReference>
<evidence type="ECO:0000256" key="2">
    <source>
        <dbReference type="SAM" id="SignalP"/>
    </source>
</evidence>
<reference evidence="5" key="1">
    <citation type="submission" date="2025-08" db="UniProtKB">
        <authorList>
            <consortium name="RefSeq"/>
        </authorList>
    </citation>
    <scope>IDENTIFICATION</scope>
    <source>
        <tissue evidence="5">Whole blood</tissue>
    </source>
</reference>
<evidence type="ECO:0000313" key="4">
    <source>
        <dbReference type="Proteomes" id="UP000261680"/>
    </source>
</evidence>
<name>A0A8M1H1K5_URSMA</name>
<gene>
    <name evidence="5" type="primary">CD83</name>
</gene>
<keyword evidence="4" id="KW-1185">Reference proteome</keyword>
<dbReference type="InterPro" id="IPR003599">
    <property type="entry name" value="Ig_sub"/>
</dbReference>
<keyword evidence="2" id="KW-0732">Signal</keyword>
<dbReference type="RefSeq" id="XP_040501002.1">
    <property type="nucleotide sequence ID" value="XM_040645068.1"/>
</dbReference>
<dbReference type="InterPro" id="IPR013106">
    <property type="entry name" value="Ig_V-set"/>
</dbReference>
<feature type="transmembrane region" description="Helical" evidence="1">
    <location>
        <begin position="139"/>
        <end position="160"/>
    </location>
</feature>
<keyword evidence="1" id="KW-0812">Transmembrane</keyword>
<accession>A0A8M1H1K5</accession>
<dbReference type="CTD" id="9308"/>
<organism evidence="4 5">
    <name type="scientific">Ursus maritimus</name>
    <name type="common">Polar bear</name>
    <name type="synonym">Thalarctos maritimus</name>
    <dbReference type="NCBI Taxonomy" id="29073"/>
    <lineage>
        <taxon>Eukaryota</taxon>
        <taxon>Metazoa</taxon>
        <taxon>Chordata</taxon>
        <taxon>Craniata</taxon>
        <taxon>Vertebrata</taxon>
        <taxon>Euteleostomi</taxon>
        <taxon>Mammalia</taxon>
        <taxon>Eutheria</taxon>
        <taxon>Laurasiatheria</taxon>
        <taxon>Carnivora</taxon>
        <taxon>Caniformia</taxon>
        <taxon>Ursidae</taxon>
        <taxon>Ursus</taxon>
    </lineage>
</organism>
<feature type="signal peptide" evidence="2">
    <location>
        <begin position="1"/>
        <end position="19"/>
    </location>
</feature>
<dbReference type="SMART" id="SM00409">
    <property type="entry name" value="IG"/>
    <property type="match status" value="1"/>
</dbReference>
<evidence type="ECO:0000256" key="1">
    <source>
        <dbReference type="SAM" id="Phobius"/>
    </source>
</evidence>
<dbReference type="Gene3D" id="2.60.40.10">
    <property type="entry name" value="Immunoglobulins"/>
    <property type="match status" value="1"/>
</dbReference>
<dbReference type="SUPFAM" id="SSF48726">
    <property type="entry name" value="Immunoglobulin"/>
    <property type="match status" value="1"/>
</dbReference>
<dbReference type="Proteomes" id="UP000261680">
    <property type="component" value="Unplaced"/>
</dbReference>
<dbReference type="InterPro" id="IPR036179">
    <property type="entry name" value="Ig-like_dom_sf"/>
</dbReference>
<evidence type="ECO:0000259" key="3">
    <source>
        <dbReference type="PROSITE" id="PS50835"/>
    </source>
</evidence>
<keyword evidence="1" id="KW-1133">Transmembrane helix</keyword>